<accession>A0AAE9E6K0</accession>
<evidence type="ECO:0000256" key="1">
    <source>
        <dbReference type="SAM" id="SignalP"/>
    </source>
</evidence>
<proteinExistence type="predicted"/>
<keyword evidence="1" id="KW-0732">Signal</keyword>
<dbReference type="EMBL" id="CP092621">
    <property type="protein sequence ID" value="UMM16542.1"/>
    <property type="molecule type" value="Genomic_DNA"/>
</dbReference>
<name>A0AAE9E6K0_CAEBR</name>
<feature type="signal peptide" evidence="1">
    <location>
        <begin position="1"/>
        <end position="16"/>
    </location>
</feature>
<evidence type="ECO:0000313" key="3">
    <source>
        <dbReference type="Proteomes" id="UP000829354"/>
    </source>
</evidence>
<dbReference type="Proteomes" id="UP000829354">
    <property type="component" value="Chromosome II"/>
</dbReference>
<protein>
    <submittedName>
        <fullName evidence="2">Uncharacterized protein</fullName>
    </submittedName>
</protein>
<gene>
    <name evidence="2" type="ORF">L5515_013510</name>
</gene>
<feature type="chain" id="PRO_5041898864" evidence="1">
    <location>
        <begin position="17"/>
        <end position="572"/>
    </location>
</feature>
<dbReference type="AlphaFoldDB" id="A0AAE9E6K0"/>
<sequence length="572" mass="65519">MRFLLLAIFLVLDVNSFPKKKTQVYMATIDLDTDRKRHVDPEVVPDIESQLKPIAKNVTKPPDYGDYEDYELTAKPEEVVPTTVTPKVVKEHTLLDSQYKPHVKISMNNQKSSAEIRDEVSRLMGDLHREELTLRTTVTRDDMTSPSPVDMMLLGNETMFFNDEEGSGVMAEDQMASATSSTTRRPLLFTTLIQEVKNVSVTARPDPFEHLDYDLSDHSNLKKPTRDNPSNVRTVEKMKQVKLHGGSVDTDQPLNRVIPRPLSHKKTGNPIHSLLVTPQRVKPKRVYPVLKKSENRKKNLRKMKKIERSRRLKNLNHRVRAQNRMRLRKVLSKMLFGPRDSDVTSSKKIPANLTKNQSPRIPNSPRESTKLKFVGSNRIVTPQRKQNQNFNRKLKKPQIEFHQNRDKRDVTRQLQYVSEGAGGSWDTEDTVPIEKSVIESIPIDPHPYYHLKTDGRTQVEPSLLIKEDSIEEEEEEEEDGVDSETTNVIKVADSLPMKTRLIQVNLPKRLKMVTLKSVKKVSKKSQEKNASGVALVAPTANKPTMLELLIGDFLQRMPPIARNPRLIDEQWL</sequence>
<reference evidence="2 3" key="1">
    <citation type="submission" date="2022-04" db="EMBL/GenBank/DDBJ databases">
        <title>Chromosome-level reference genomes for two strains of Caenorhabditis briggsae: an improved platform for comparative genomics.</title>
        <authorList>
            <person name="Stevens L."/>
            <person name="Andersen E."/>
        </authorList>
    </citation>
    <scope>NUCLEOTIDE SEQUENCE [LARGE SCALE GENOMIC DNA]</scope>
    <source>
        <strain evidence="2">VX34</strain>
        <tissue evidence="2">Whole-organism</tissue>
    </source>
</reference>
<evidence type="ECO:0000313" key="2">
    <source>
        <dbReference type="EMBL" id="UMM16542.1"/>
    </source>
</evidence>
<organism evidence="2 3">
    <name type="scientific">Caenorhabditis briggsae</name>
    <dbReference type="NCBI Taxonomy" id="6238"/>
    <lineage>
        <taxon>Eukaryota</taxon>
        <taxon>Metazoa</taxon>
        <taxon>Ecdysozoa</taxon>
        <taxon>Nematoda</taxon>
        <taxon>Chromadorea</taxon>
        <taxon>Rhabditida</taxon>
        <taxon>Rhabditina</taxon>
        <taxon>Rhabditomorpha</taxon>
        <taxon>Rhabditoidea</taxon>
        <taxon>Rhabditidae</taxon>
        <taxon>Peloderinae</taxon>
        <taxon>Caenorhabditis</taxon>
    </lineage>
</organism>
<keyword evidence="3" id="KW-1185">Reference proteome</keyword>